<dbReference type="SMART" id="SM00443">
    <property type="entry name" value="G_patch"/>
    <property type="match status" value="1"/>
</dbReference>
<evidence type="ECO:0000313" key="6">
    <source>
        <dbReference type="EnsemblMetazoa" id="XP_014251533.1"/>
    </source>
</evidence>
<dbReference type="GO" id="GO:0003676">
    <property type="term" value="F:nucleic acid binding"/>
    <property type="evidence" value="ECO:0007669"/>
    <property type="project" value="InterPro"/>
</dbReference>
<dbReference type="PANTHER" id="PTHR21032">
    <property type="entry name" value="G PATCH DOMAIN-CONTAINING PROTEIN 11"/>
    <property type="match status" value="1"/>
</dbReference>
<protein>
    <recommendedName>
        <fullName evidence="2">G patch domain-containing protein 11</fullName>
    </recommendedName>
    <alternativeName>
        <fullName evidence="3">Coiled-coil domain-containing protein 75</fullName>
    </alternativeName>
</protein>
<keyword evidence="7" id="KW-1185">Reference proteome</keyword>
<reference evidence="6" key="1">
    <citation type="submission" date="2022-01" db="UniProtKB">
        <authorList>
            <consortium name="EnsemblMetazoa"/>
        </authorList>
    </citation>
    <scope>IDENTIFICATION</scope>
</reference>
<dbReference type="AlphaFoldDB" id="A0A8I6RS59"/>
<dbReference type="RefSeq" id="XP_014251533.1">
    <property type="nucleotide sequence ID" value="XM_014396047.2"/>
</dbReference>
<feature type="domain" description="G-patch" evidence="5">
    <location>
        <begin position="76"/>
        <end position="122"/>
    </location>
</feature>
<dbReference type="OrthoDB" id="786951at2759"/>
<feature type="region of interest" description="Disordered" evidence="4">
    <location>
        <begin position="30"/>
        <end position="79"/>
    </location>
</feature>
<evidence type="ECO:0000256" key="1">
    <source>
        <dbReference type="ARBA" id="ARBA00007140"/>
    </source>
</evidence>
<proteinExistence type="inferred from homology"/>
<name>A0A8I6RS59_CIMLE</name>
<dbReference type="OMA" id="DYMNMVI"/>
<dbReference type="Proteomes" id="UP000494040">
    <property type="component" value="Unassembled WGS sequence"/>
</dbReference>
<dbReference type="KEGG" id="clec:106667840"/>
<dbReference type="InterPro" id="IPR025239">
    <property type="entry name" value="DUF4187"/>
</dbReference>
<dbReference type="PANTHER" id="PTHR21032:SF0">
    <property type="entry name" value="G PATCH DOMAIN-CONTAINING PROTEIN 11"/>
    <property type="match status" value="1"/>
</dbReference>
<dbReference type="PROSITE" id="PS50174">
    <property type="entry name" value="G_PATCH"/>
    <property type="match status" value="1"/>
</dbReference>
<dbReference type="GeneID" id="106667840"/>
<feature type="region of interest" description="Disordered" evidence="4">
    <location>
        <begin position="191"/>
        <end position="215"/>
    </location>
</feature>
<evidence type="ECO:0000256" key="2">
    <source>
        <dbReference type="ARBA" id="ARBA00021978"/>
    </source>
</evidence>
<feature type="compositionally biased region" description="Basic and acidic residues" evidence="4">
    <location>
        <begin position="33"/>
        <end position="69"/>
    </location>
</feature>
<dbReference type="InterPro" id="IPR039249">
    <property type="entry name" value="GPATCH11"/>
</dbReference>
<feature type="compositionally biased region" description="Acidic residues" evidence="4">
    <location>
        <begin position="199"/>
        <end position="211"/>
    </location>
</feature>
<dbReference type="Pfam" id="PF01585">
    <property type="entry name" value="G-patch"/>
    <property type="match status" value="1"/>
</dbReference>
<evidence type="ECO:0000256" key="4">
    <source>
        <dbReference type="SAM" id="MobiDB-lite"/>
    </source>
</evidence>
<sequence length="258" mass="29655">MSSEEEDYMSEALLKTCCIFPSEADIRPGLIHNRSEKRSLEVSKKRQLEEEARRKKPLRVVENENRAEGLDTPIAPNNKGFEMLKKMGFNPGSGLGAKGQGRAEPVKIEVKNNKEGLGRKEALRELIEKKRKKWKEAKNNTPSLLDYRAGLVAKEKERKACADLGKSQSSCYNLDTKNGITEPEEEWFWPKKLLKKEDSEEEDDEKEEEKEELSTQDKLELLTVYLRTNYNYCIWCGVEYENADDMENSCPGSTKDDH</sequence>
<evidence type="ECO:0000259" key="5">
    <source>
        <dbReference type="PROSITE" id="PS50174"/>
    </source>
</evidence>
<dbReference type="Pfam" id="PF13821">
    <property type="entry name" value="DUF4187"/>
    <property type="match status" value="1"/>
</dbReference>
<dbReference type="EnsemblMetazoa" id="XM_014396047.2">
    <property type="protein sequence ID" value="XP_014251533.1"/>
    <property type="gene ID" value="LOC106667840"/>
</dbReference>
<evidence type="ECO:0000256" key="3">
    <source>
        <dbReference type="ARBA" id="ARBA00030688"/>
    </source>
</evidence>
<evidence type="ECO:0000313" key="7">
    <source>
        <dbReference type="Proteomes" id="UP000494040"/>
    </source>
</evidence>
<dbReference type="InterPro" id="IPR000467">
    <property type="entry name" value="G_patch_dom"/>
</dbReference>
<dbReference type="GO" id="GO:0000776">
    <property type="term" value="C:kinetochore"/>
    <property type="evidence" value="ECO:0007669"/>
    <property type="project" value="TreeGrafter"/>
</dbReference>
<comment type="similarity">
    <text evidence="1">Belongs to the GPATCH11 family.</text>
</comment>
<accession>A0A8I6RS59</accession>
<dbReference type="SMART" id="SM01173">
    <property type="entry name" value="DUF4187"/>
    <property type="match status" value="1"/>
</dbReference>
<organism evidence="6 7">
    <name type="scientific">Cimex lectularius</name>
    <name type="common">Bed bug</name>
    <name type="synonym">Acanthia lectularia</name>
    <dbReference type="NCBI Taxonomy" id="79782"/>
    <lineage>
        <taxon>Eukaryota</taxon>
        <taxon>Metazoa</taxon>
        <taxon>Ecdysozoa</taxon>
        <taxon>Arthropoda</taxon>
        <taxon>Hexapoda</taxon>
        <taxon>Insecta</taxon>
        <taxon>Pterygota</taxon>
        <taxon>Neoptera</taxon>
        <taxon>Paraneoptera</taxon>
        <taxon>Hemiptera</taxon>
        <taxon>Heteroptera</taxon>
        <taxon>Panheteroptera</taxon>
        <taxon>Cimicomorpha</taxon>
        <taxon>Cimicidae</taxon>
        <taxon>Cimex</taxon>
    </lineage>
</organism>